<dbReference type="GO" id="GO:0046872">
    <property type="term" value="F:metal ion binding"/>
    <property type="evidence" value="ECO:0007669"/>
    <property type="project" value="UniProtKB-KW"/>
</dbReference>
<proteinExistence type="predicted"/>
<dbReference type="CDD" id="cd08878">
    <property type="entry name" value="RHO_alpha_C_DMO-like"/>
    <property type="match status" value="1"/>
</dbReference>
<gene>
    <name evidence="7" type="ORF">NEE01_18410</name>
</gene>
<dbReference type="Pfam" id="PF00355">
    <property type="entry name" value="Rieske"/>
    <property type="match status" value="1"/>
</dbReference>
<keyword evidence="8" id="KW-1185">Reference proteome</keyword>
<keyword evidence="3" id="KW-0560">Oxidoreductase</keyword>
<accession>A0AA41ZB03</accession>
<evidence type="ECO:0000256" key="2">
    <source>
        <dbReference type="ARBA" id="ARBA00022723"/>
    </source>
</evidence>
<dbReference type="InterPro" id="IPR044043">
    <property type="entry name" value="VanA_C_cat"/>
</dbReference>
<dbReference type="SUPFAM" id="SSF55961">
    <property type="entry name" value="Bet v1-like"/>
    <property type="match status" value="1"/>
</dbReference>
<comment type="caution">
    <text evidence="7">The sequence shown here is derived from an EMBL/GenBank/DDBJ whole genome shotgun (WGS) entry which is preliminary data.</text>
</comment>
<dbReference type="AlphaFoldDB" id="A0AA41ZB03"/>
<reference evidence="7" key="1">
    <citation type="submission" date="2022-06" db="EMBL/GenBank/DDBJ databases">
        <title>Sphingomonas sp. nov. isolated from rhizosphere soil of tomato.</title>
        <authorList>
            <person name="Dong H."/>
            <person name="Gao R."/>
        </authorList>
    </citation>
    <scope>NUCLEOTIDE SEQUENCE</scope>
    <source>
        <strain evidence="7">MMSM24</strain>
    </source>
</reference>
<dbReference type="InterPro" id="IPR050584">
    <property type="entry name" value="Cholesterol_7-desaturase"/>
</dbReference>
<keyword evidence="7" id="KW-0223">Dioxygenase</keyword>
<dbReference type="PANTHER" id="PTHR21266">
    <property type="entry name" value="IRON-SULFUR DOMAIN CONTAINING PROTEIN"/>
    <property type="match status" value="1"/>
</dbReference>
<evidence type="ECO:0000313" key="7">
    <source>
        <dbReference type="EMBL" id="MCW6536755.1"/>
    </source>
</evidence>
<feature type="domain" description="Rieske" evidence="6">
    <location>
        <begin position="7"/>
        <end position="107"/>
    </location>
</feature>
<dbReference type="EMBL" id="JANFAV010000015">
    <property type="protein sequence ID" value="MCW6536755.1"/>
    <property type="molecule type" value="Genomic_DNA"/>
</dbReference>
<sequence length="347" mass="38870">MYIEDAWYVAAWGREIDRQPFARRICDVPIVLYRTSDGAISALHDQCPHRFAPLHLGVVEGDRIQCPYHGLVFAADGQCVHSPHGHAPSAARIRAFRVVERYSLVWIWFGDPDKAEVELIPDFSCLVDPDLRTVSGVFMVGAHYELVTDNLMDLSHVAFLHKNGIGSDAIATGKHRVQQHGTTIFSDRWCADAPAPPVWDALFGDYGRNVDHWLDMRWDPPANMLLDVGVTPTGQPRDEGISTLGLDILTPETATTTHYFWAMTRDFGQQDAQLDEMIAGATEQAFQQEDLPMLEAVQKQMGSRAFDAMKPLLLPFDEGAVRARRVVAAVVEGRRSIERPLTKKDLR</sequence>
<protein>
    <submittedName>
        <fullName evidence="7">Aromatic ring-hydroxylating dioxygenase subunit alpha</fullName>
    </submittedName>
</protein>
<dbReference type="RefSeq" id="WP_265270472.1">
    <property type="nucleotide sequence ID" value="NZ_JANFAV010000015.1"/>
</dbReference>
<keyword evidence="4" id="KW-0408">Iron</keyword>
<dbReference type="Gene3D" id="2.102.10.10">
    <property type="entry name" value="Rieske [2Fe-2S] iron-sulphur domain"/>
    <property type="match status" value="1"/>
</dbReference>
<keyword evidence="2" id="KW-0479">Metal-binding</keyword>
<keyword evidence="5" id="KW-0411">Iron-sulfur</keyword>
<dbReference type="PANTHER" id="PTHR21266:SF60">
    <property type="entry name" value="3-KETOSTEROID-9-ALPHA-MONOOXYGENASE, OXYGENASE COMPONENT"/>
    <property type="match status" value="1"/>
</dbReference>
<dbReference type="Pfam" id="PF19112">
    <property type="entry name" value="VanA_C"/>
    <property type="match status" value="1"/>
</dbReference>
<dbReference type="InterPro" id="IPR017941">
    <property type="entry name" value="Rieske_2Fe-2S"/>
</dbReference>
<dbReference type="GO" id="GO:0051213">
    <property type="term" value="F:dioxygenase activity"/>
    <property type="evidence" value="ECO:0007669"/>
    <property type="project" value="UniProtKB-KW"/>
</dbReference>
<organism evidence="7 8">
    <name type="scientific">Sphingomonas lycopersici</name>
    <dbReference type="NCBI Taxonomy" id="2951807"/>
    <lineage>
        <taxon>Bacteria</taxon>
        <taxon>Pseudomonadati</taxon>
        <taxon>Pseudomonadota</taxon>
        <taxon>Alphaproteobacteria</taxon>
        <taxon>Sphingomonadales</taxon>
        <taxon>Sphingomonadaceae</taxon>
        <taxon>Sphingomonas</taxon>
    </lineage>
</organism>
<evidence type="ECO:0000259" key="6">
    <source>
        <dbReference type="PROSITE" id="PS51296"/>
    </source>
</evidence>
<dbReference type="SUPFAM" id="SSF50022">
    <property type="entry name" value="ISP domain"/>
    <property type="match status" value="1"/>
</dbReference>
<dbReference type="GO" id="GO:0051537">
    <property type="term" value="F:2 iron, 2 sulfur cluster binding"/>
    <property type="evidence" value="ECO:0007669"/>
    <property type="project" value="UniProtKB-KW"/>
</dbReference>
<name>A0AA41ZB03_9SPHN</name>
<keyword evidence="1" id="KW-0001">2Fe-2S</keyword>
<dbReference type="InterPro" id="IPR036922">
    <property type="entry name" value="Rieske_2Fe-2S_sf"/>
</dbReference>
<dbReference type="Gene3D" id="3.90.380.10">
    <property type="entry name" value="Naphthalene 1,2-dioxygenase Alpha Subunit, Chain A, domain 1"/>
    <property type="match status" value="1"/>
</dbReference>
<evidence type="ECO:0000256" key="1">
    <source>
        <dbReference type="ARBA" id="ARBA00022714"/>
    </source>
</evidence>
<evidence type="ECO:0000313" key="8">
    <source>
        <dbReference type="Proteomes" id="UP001165565"/>
    </source>
</evidence>
<dbReference type="Proteomes" id="UP001165565">
    <property type="component" value="Unassembled WGS sequence"/>
</dbReference>
<evidence type="ECO:0000256" key="3">
    <source>
        <dbReference type="ARBA" id="ARBA00023002"/>
    </source>
</evidence>
<evidence type="ECO:0000256" key="5">
    <source>
        <dbReference type="ARBA" id="ARBA00023014"/>
    </source>
</evidence>
<dbReference type="PROSITE" id="PS51296">
    <property type="entry name" value="RIESKE"/>
    <property type="match status" value="1"/>
</dbReference>
<evidence type="ECO:0000256" key="4">
    <source>
        <dbReference type="ARBA" id="ARBA00023004"/>
    </source>
</evidence>